<gene>
    <name evidence="2" type="ORF">BN1221_03131</name>
</gene>
<accession>A0A0G4JXM6</accession>
<sequence>MTNSINKCSAEETAACCCVDVGTVMDNTDCTASYSKVFADRAEAEAVLKALTDKARSVESEPCQINSQLDTVDGGVKLDIDFIFSCQAETMIFQLGLR</sequence>
<name>A0A0G4JXM6_9GAMM</name>
<organism evidence="2 3">
    <name type="scientific">Brenneria goodwinii</name>
    <dbReference type="NCBI Taxonomy" id="1109412"/>
    <lineage>
        <taxon>Bacteria</taxon>
        <taxon>Pseudomonadati</taxon>
        <taxon>Pseudomonadota</taxon>
        <taxon>Gammaproteobacteria</taxon>
        <taxon>Enterobacterales</taxon>
        <taxon>Pectobacteriaceae</taxon>
        <taxon>Brenneria</taxon>
    </lineage>
</organism>
<dbReference type="RefSeq" id="WP_082153043.1">
    <property type="nucleotide sequence ID" value="NZ_CGIG01000001.1"/>
</dbReference>
<dbReference type="Pfam" id="PF04175">
    <property type="entry name" value="DUF406"/>
    <property type="match status" value="1"/>
</dbReference>
<protein>
    <submittedName>
        <fullName evidence="2">C4-dicarboxylate transport protein homolog b2343</fullName>
    </submittedName>
</protein>
<dbReference type="InterPro" id="IPR005272">
    <property type="entry name" value="DUF406"/>
</dbReference>
<dbReference type="Proteomes" id="UP000044377">
    <property type="component" value="Unassembled WGS sequence"/>
</dbReference>
<reference evidence="3" key="1">
    <citation type="submission" date="2015-01" db="EMBL/GenBank/DDBJ databases">
        <authorList>
            <person name="Paterson Steve"/>
        </authorList>
    </citation>
    <scope>NUCLEOTIDE SEQUENCE [LARGE SCALE GENOMIC DNA]</scope>
    <source>
        <strain evidence="3">OBR1</strain>
    </source>
</reference>
<dbReference type="OrthoDB" id="6198608at2"/>
<evidence type="ECO:0000256" key="1">
    <source>
        <dbReference type="ARBA" id="ARBA00006201"/>
    </source>
</evidence>
<keyword evidence="3" id="KW-1185">Reference proteome</keyword>
<dbReference type="GO" id="GO:0005829">
    <property type="term" value="C:cytosol"/>
    <property type="evidence" value="ECO:0007669"/>
    <property type="project" value="TreeGrafter"/>
</dbReference>
<dbReference type="STRING" id="1109412.BN1221_03131"/>
<dbReference type="PANTHER" id="PTHR38769">
    <property type="entry name" value="UPF0381 PROTEIN YFCZ-RELATED"/>
    <property type="match status" value="1"/>
</dbReference>
<dbReference type="EMBL" id="CGIG01000001">
    <property type="protein sequence ID" value="CPR18292.1"/>
    <property type="molecule type" value="Genomic_DNA"/>
</dbReference>
<dbReference type="NCBIfam" id="TIGR00743">
    <property type="entry name" value="DUF406 family protein"/>
    <property type="match status" value="1"/>
</dbReference>
<proteinExistence type="inferred from homology"/>
<dbReference type="PANTHER" id="PTHR38769:SF1">
    <property type="entry name" value="UPF0381 PROTEIN YFCZ-RELATED"/>
    <property type="match status" value="1"/>
</dbReference>
<evidence type="ECO:0000313" key="3">
    <source>
        <dbReference type="Proteomes" id="UP000044377"/>
    </source>
</evidence>
<dbReference type="Gene3D" id="3.30.70.860">
    <property type="match status" value="1"/>
</dbReference>
<evidence type="ECO:0000313" key="2">
    <source>
        <dbReference type="EMBL" id="CPR18292.1"/>
    </source>
</evidence>
<comment type="similarity">
    <text evidence="1">Belongs to the UPF0381 family.</text>
</comment>
<dbReference type="InterPro" id="IPR035571">
    <property type="entry name" value="UPF0234-like_C"/>
</dbReference>
<dbReference type="AlphaFoldDB" id="A0A0G4JXM6"/>